<comment type="caution">
    <text evidence="2">The sequence shown here is derived from an EMBL/GenBank/DDBJ whole genome shotgun (WGS) entry which is preliminary data.</text>
</comment>
<evidence type="ECO:0000313" key="3">
    <source>
        <dbReference type="Proteomes" id="UP001154282"/>
    </source>
</evidence>
<protein>
    <submittedName>
        <fullName evidence="2">Uncharacterized protein</fullName>
    </submittedName>
</protein>
<dbReference type="AlphaFoldDB" id="A0AAV0KA43"/>
<dbReference type="Proteomes" id="UP001154282">
    <property type="component" value="Unassembled WGS sequence"/>
</dbReference>
<sequence length="75" mass="8640">MIPHHHHPPLRLPRPPHLRRRRPGENREPGGRNLLLDPRGGPNSRRLPAGQAGGLRGRIRPRSRGRRARGRRRRG</sequence>
<proteinExistence type="predicted"/>
<name>A0AAV0KA43_9ROSI</name>
<dbReference type="EMBL" id="CAMGYJ010000005">
    <property type="protein sequence ID" value="CAI0418986.1"/>
    <property type="molecule type" value="Genomic_DNA"/>
</dbReference>
<evidence type="ECO:0000313" key="2">
    <source>
        <dbReference type="EMBL" id="CAI0418986.1"/>
    </source>
</evidence>
<evidence type="ECO:0000256" key="1">
    <source>
        <dbReference type="SAM" id="MobiDB-lite"/>
    </source>
</evidence>
<feature type="compositionally biased region" description="Basic residues" evidence="1">
    <location>
        <begin position="57"/>
        <end position="75"/>
    </location>
</feature>
<organism evidence="2 3">
    <name type="scientific">Linum tenue</name>
    <dbReference type="NCBI Taxonomy" id="586396"/>
    <lineage>
        <taxon>Eukaryota</taxon>
        <taxon>Viridiplantae</taxon>
        <taxon>Streptophyta</taxon>
        <taxon>Embryophyta</taxon>
        <taxon>Tracheophyta</taxon>
        <taxon>Spermatophyta</taxon>
        <taxon>Magnoliopsida</taxon>
        <taxon>eudicotyledons</taxon>
        <taxon>Gunneridae</taxon>
        <taxon>Pentapetalae</taxon>
        <taxon>rosids</taxon>
        <taxon>fabids</taxon>
        <taxon>Malpighiales</taxon>
        <taxon>Linaceae</taxon>
        <taxon>Linum</taxon>
    </lineage>
</organism>
<accession>A0AAV0KA43</accession>
<gene>
    <name evidence="2" type="ORF">LITE_LOCUS17823</name>
</gene>
<feature type="compositionally biased region" description="Basic residues" evidence="1">
    <location>
        <begin position="1"/>
        <end position="22"/>
    </location>
</feature>
<feature type="region of interest" description="Disordered" evidence="1">
    <location>
        <begin position="1"/>
        <end position="75"/>
    </location>
</feature>
<keyword evidence="3" id="KW-1185">Reference proteome</keyword>
<reference evidence="2" key="1">
    <citation type="submission" date="2022-08" db="EMBL/GenBank/DDBJ databases">
        <authorList>
            <person name="Gutierrez-Valencia J."/>
        </authorList>
    </citation>
    <scope>NUCLEOTIDE SEQUENCE</scope>
</reference>